<reference evidence="1 2" key="1">
    <citation type="submission" date="2024-02" db="EMBL/GenBank/DDBJ databases">
        <title>A novel Gemmatimonadota bacterium.</title>
        <authorList>
            <person name="Du Z.-J."/>
            <person name="Ye Y.-Q."/>
        </authorList>
    </citation>
    <scope>NUCLEOTIDE SEQUENCE [LARGE SCALE GENOMIC DNA]</scope>
    <source>
        <strain evidence="1 2">DH-20</strain>
    </source>
</reference>
<dbReference type="Proteomes" id="UP001484239">
    <property type="component" value="Unassembled WGS sequence"/>
</dbReference>
<organism evidence="1 2">
    <name type="scientific">Gaopeijia maritima</name>
    <dbReference type="NCBI Taxonomy" id="3119007"/>
    <lineage>
        <taxon>Bacteria</taxon>
        <taxon>Pseudomonadati</taxon>
        <taxon>Gemmatimonadota</taxon>
        <taxon>Longimicrobiia</taxon>
        <taxon>Gaopeijiales</taxon>
        <taxon>Gaopeijiaceae</taxon>
        <taxon>Gaopeijia</taxon>
    </lineage>
</organism>
<dbReference type="Gene3D" id="1.10.10.10">
    <property type="entry name" value="Winged helix-like DNA-binding domain superfamily/Winged helix DNA-binding domain"/>
    <property type="match status" value="1"/>
</dbReference>
<dbReference type="EMBL" id="JBBHLI010000015">
    <property type="protein sequence ID" value="MEK9502768.1"/>
    <property type="molecule type" value="Genomic_DNA"/>
</dbReference>
<dbReference type="RefSeq" id="WP_405281180.1">
    <property type="nucleotide sequence ID" value="NZ_JBBHLI010000015.1"/>
</dbReference>
<dbReference type="SUPFAM" id="SSF46785">
    <property type="entry name" value="Winged helix' DNA-binding domain"/>
    <property type="match status" value="1"/>
</dbReference>
<proteinExistence type="predicted"/>
<sequence length="201" mass="21668">MSVQPDLTTLHDGPAARLALHPLRRELLARLTAPASAAQAARDLGLARQKVNYHLRLLEDAGLVELVEERMVGNCTERVMRSKAKSFVLAPGALGDLAPDPDAIRDRFSAAYLTAVASRAVQDLGELGSAAEAADKKLATLCIETEVRFASPSAQQSFARELASAVRDIAARHHDDRAPRGRRFRFFVGGYPARTPTGDAS</sequence>
<gene>
    <name evidence="1" type="ORF">WI372_17360</name>
</gene>
<protein>
    <submittedName>
        <fullName evidence="1">Helix-turn-helix domain-containing protein</fullName>
    </submittedName>
</protein>
<evidence type="ECO:0000313" key="2">
    <source>
        <dbReference type="Proteomes" id="UP001484239"/>
    </source>
</evidence>
<dbReference type="Pfam" id="PF12840">
    <property type="entry name" value="HTH_20"/>
    <property type="match status" value="1"/>
</dbReference>
<keyword evidence="2" id="KW-1185">Reference proteome</keyword>
<comment type="caution">
    <text evidence="1">The sequence shown here is derived from an EMBL/GenBank/DDBJ whole genome shotgun (WGS) entry which is preliminary data.</text>
</comment>
<evidence type="ECO:0000313" key="1">
    <source>
        <dbReference type="EMBL" id="MEK9502768.1"/>
    </source>
</evidence>
<dbReference type="InterPro" id="IPR036390">
    <property type="entry name" value="WH_DNA-bd_sf"/>
</dbReference>
<dbReference type="InterPro" id="IPR036388">
    <property type="entry name" value="WH-like_DNA-bd_sf"/>
</dbReference>
<name>A0ABU9EDE2_9BACT</name>
<accession>A0ABU9EDE2</accession>